<dbReference type="SUPFAM" id="SSF56784">
    <property type="entry name" value="HAD-like"/>
    <property type="match status" value="1"/>
</dbReference>
<organism evidence="2">
    <name type="scientific">viral metagenome</name>
    <dbReference type="NCBI Taxonomy" id="1070528"/>
    <lineage>
        <taxon>unclassified sequences</taxon>
        <taxon>metagenomes</taxon>
        <taxon>organismal metagenomes</taxon>
    </lineage>
</organism>
<keyword evidence="1" id="KW-0812">Transmembrane</keyword>
<proteinExistence type="predicted"/>
<dbReference type="AlphaFoldDB" id="A0A6C0H2I4"/>
<name>A0A6C0H2I4_9ZZZZ</name>
<feature type="transmembrane region" description="Helical" evidence="1">
    <location>
        <begin position="6"/>
        <end position="26"/>
    </location>
</feature>
<evidence type="ECO:0000313" key="2">
    <source>
        <dbReference type="EMBL" id="QHT74762.1"/>
    </source>
</evidence>
<dbReference type="InterPro" id="IPR036412">
    <property type="entry name" value="HAD-like_sf"/>
</dbReference>
<keyword evidence="1" id="KW-0472">Membrane</keyword>
<dbReference type="InterPro" id="IPR023214">
    <property type="entry name" value="HAD_sf"/>
</dbReference>
<sequence>MFIHSLILLMIFAFTTILTFFGISFFNNKTNVIPSSDYICNSYKGLVLFDIDGTLRSGNTVETNYSIVQACIDNSFAVGICTAGSIYSMDNILSYTEWMPQNLYDFIIKHDNVTFNNVGSKILMGKPDNESYSELPDQHPGFLKGFALEKTANGLGITNPNCMILCDDDSDYITHFLSYNPNLNVVCSGVSCGGIQARLNIEDVKNAMSKCS</sequence>
<protein>
    <submittedName>
        <fullName evidence="2">Uncharacterized protein</fullName>
    </submittedName>
</protein>
<reference evidence="2" key="1">
    <citation type="journal article" date="2020" name="Nature">
        <title>Giant virus diversity and host interactions through global metagenomics.</title>
        <authorList>
            <person name="Schulz F."/>
            <person name="Roux S."/>
            <person name="Paez-Espino D."/>
            <person name="Jungbluth S."/>
            <person name="Walsh D.A."/>
            <person name="Denef V.J."/>
            <person name="McMahon K.D."/>
            <person name="Konstantinidis K.T."/>
            <person name="Eloe-Fadrosh E.A."/>
            <person name="Kyrpides N.C."/>
            <person name="Woyke T."/>
        </authorList>
    </citation>
    <scope>NUCLEOTIDE SEQUENCE</scope>
    <source>
        <strain evidence="2">GVMAG-M-3300023179-62</strain>
    </source>
</reference>
<dbReference type="EMBL" id="MN739858">
    <property type="protein sequence ID" value="QHT74762.1"/>
    <property type="molecule type" value="Genomic_DNA"/>
</dbReference>
<accession>A0A6C0H2I4</accession>
<evidence type="ECO:0000256" key="1">
    <source>
        <dbReference type="SAM" id="Phobius"/>
    </source>
</evidence>
<dbReference type="Gene3D" id="3.40.50.1000">
    <property type="entry name" value="HAD superfamily/HAD-like"/>
    <property type="match status" value="1"/>
</dbReference>
<keyword evidence="1" id="KW-1133">Transmembrane helix</keyword>